<dbReference type="EMBL" id="JRFS01000002">
    <property type="protein sequence ID" value="PWE84986.1"/>
    <property type="molecule type" value="Genomic_DNA"/>
</dbReference>
<organism evidence="1 2">
    <name type="scientific">Agathobacter rectalis</name>
    <dbReference type="NCBI Taxonomy" id="39491"/>
    <lineage>
        <taxon>Bacteria</taxon>
        <taxon>Bacillati</taxon>
        <taxon>Bacillota</taxon>
        <taxon>Clostridia</taxon>
        <taxon>Lachnospirales</taxon>
        <taxon>Lachnospiraceae</taxon>
        <taxon>Agathobacter</taxon>
    </lineage>
</organism>
<accession>A0A2U2EKF3</accession>
<reference evidence="1 2" key="1">
    <citation type="submission" date="2014-09" db="EMBL/GenBank/DDBJ databases">
        <title>Butyrate-producing bacteria isolated from human gut.</title>
        <authorList>
            <person name="Zhang Q."/>
            <person name="Zhao L."/>
        </authorList>
    </citation>
    <scope>NUCLEOTIDE SEQUENCE [LARGE SCALE GENOMIC DNA]</scope>
    <source>
        <strain evidence="1 2">R22</strain>
    </source>
</reference>
<evidence type="ECO:0000313" key="2">
    <source>
        <dbReference type="Proteomes" id="UP000245905"/>
    </source>
</evidence>
<comment type="caution">
    <text evidence="1">The sequence shown here is derived from an EMBL/GenBank/DDBJ whole genome shotgun (WGS) entry which is preliminary data.</text>
</comment>
<dbReference type="AlphaFoldDB" id="A0A2U2EKF3"/>
<dbReference type="InterPro" id="IPR056298">
    <property type="entry name" value="AlkZ-rel"/>
</dbReference>
<name>A0A2U2EKF3_9FIRM</name>
<dbReference type="RefSeq" id="WP_109257224.1">
    <property type="nucleotide sequence ID" value="NZ_JRFS01000002.1"/>
</dbReference>
<dbReference type="Proteomes" id="UP000245905">
    <property type="component" value="Unassembled WGS sequence"/>
</dbReference>
<dbReference type="Pfam" id="PF24741">
    <property type="entry name" value="AlkZ-rel"/>
    <property type="match status" value="1"/>
</dbReference>
<evidence type="ECO:0000313" key="1">
    <source>
        <dbReference type="EMBL" id="PWE84986.1"/>
    </source>
</evidence>
<protein>
    <submittedName>
        <fullName evidence="1">Uncharacterized protein</fullName>
    </submittedName>
</protein>
<sequence>MGNESGEWIMHGMKWDNPECIYSVDEAIEYINKMGFLPLFKNDIKGFSLEERTVPEYWWSDNPEIDPWMWRAIIARRHDIVYGKFFDKKAGFISKKWFPVFANYRRDGYDFDALYDDGRAPNKHKKIMVNFMENNADSEIYSNELKKQAGFGKDGEKGFDGAITNLMMQTYLCNCDFKKKVNKKGMEYGWDVAVYSSIEHIYGYDYVTSCYKDNPRDSWKQLADYMHEMYPEATDKQIRKILK</sequence>
<proteinExistence type="predicted"/>
<gene>
    <name evidence="1" type="ORF">LD38_02600</name>
</gene>